<reference evidence="1" key="1">
    <citation type="journal article" date="2020" name="Nature">
        <title>Giant virus diversity and host interactions through global metagenomics.</title>
        <authorList>
            <person name="Schulz F."/>
            <person name="Roux S."/>
            <person name="Paez-Espino D."/>
            <person name="Jungbluth S."/>
            <person name="Walsh D.A."/>
            <person name="Denef V.J."/>
            <person name="McMahon K.D."/>
            <person name="Konstantinidis K.T."/>
            <person name="Eloe-Fadrosh E.A."/>
            <person name="Kyrpides N.C."/>
            <person name="Woyke T."/>
        </authorList>
    </citation>
    <scope>NUCLEOTIDE SEQUENCE</scope>
    <source>
        <strain evidence="1">GVMAG-M-3300027736-24</strain>
    </source>
</reference>
<name>A0A6C0JLG4_9ZZZZ</name>
<dbReference type="EMBL" id="MN740417">
    <property type="protein sequence ID" value="QHU05600.1"/>
    <property type="molecule type" value="Genomic_DNA"/>
</dbReference>
<accession>A0A6C0JLG4</accession>
<organism evidence="1">
    <name type="scientific">viral metagenome</name>
    <dbReference type="NCBI Taxonomy" id="1070528"/>
    <lineage>
        <taxon>unclassified sequences</taxon>
        <taxon>metagenomes</taxon>
        <taxon>organismal metagenomes</taxon>
    </lineage>
</organism>
<dbReference type="AlphaFoldDB" id="A0A6C0JLG4"/>
<evidence type="ECO:0000313" key="1">
    <source>
        <dbReference type="EMBL" id="QHU05600.1"/>
    </source>
</evidence>
<proteinExistence type="predicted"/>
<sequence length="115" mass="13458">MAFNCCFGFLSRPSRGSLIVPDESNMTYDVLPRYNPRQVLSSEYIRMLIDNNYEPTSNWFDFASINGITAFLQRKYSPLINSDMVYEALLLEPHYKISYRMDAPGCRFIRHKISK</sequence>
<protein>
    <submittedName>
        <fullName evidence="1">Uncharacterized protein</fullName>
    </submittedName>
</protein>